<dbReference type="GO" id="GO:0030288">
    <property type="term" value="C:outer membrane-bounded periplasmic space"/>
    <property type="evidence" value="ECO:0007669"/>
    <property type="project" value="TreeGrafter"/>
</dbReference>
<evidence type="ECO:0000256" key="5">
    <source>
        <dbReference type="RuleBase" id="RU004404"/>
    </source>
</evidence>
<keyword evidence="4 5" id="KW-0720">Serine protease</keyword>
<dbReference type="Pfam" id="PF00595">
    <property type="entry name" value="PDZ"/>
    <property type="match status" value="1"/>
</dbReference>
<dbReference type="Gene3D" id="3.90.226.10">
    <property type="entry name" value="2-enoyl-CoA Hydratase, Chain A, domain 1"/>
    <property type="match status" value="1"/>
</dbReference>
<sequence length="705" mass="79316">MHASHLRLRRFGFAALLLILLLCGHVAAAPAPPASFDAQRAKLLGFILSQHLVRHHYSHKSIDDTLSRAAFDLYIKQLDAQKRFLLKTDLQQLKAYEAYIDNEIRRGTIHLPLHAAELLQQRLTELARLVDELLQQPLNFELNRQIETDPKKLDFCATPADLRARWHDILTYQVANSFLDLQEEAQKAAERPENPEPLPDDATLERQAREKVAKRYRHLFARMAKEQLQDYFDRYLDAIARAYDPHSLYLPPEQKEDFDIHMRGSLEGIGALLREDEGYIKVVSLIPGGAAQRQGQLESEDIILKVAEGNREPVDISDTRIRDAVSLIRGPKGSTVRLHIRKPDGSRRTIAIVRDTVQIKETFARAALLEMPDGSRYGYLKIPSFYRDFTNGKKTARNVTDDVRRELAKLLTKGIGGLVLDLRNNGGGSLTDAVDTTGLFIDQGPVVQIRDSEQKVEVLADEEPGSIYDGPLIVLVNKFSASASEILAGALQDYGRAIVLGSRHTHGKGTVQAVIDLDSNLPLRNMEKYKPLGALKITVQKFYRVSGASTQYRGIEADIVLPDRFEAIKSGERHMDYSLPWDTIAATDYQPLTASFNLEQLQAASSRRIATNPEFIRIAEQAERARRRLDDSRRSLQLADIRAERLELKDAVDEMDQDQEKEDSPQDDAALQEALAKDAYVQESLHLLQDMAGQPLSAPLRAALL</sequence>
<evidence type="ECO:0000313" key="11">
    <source>
        <dbReference type="Proteomes" id="UP000243205"/>
    </source>
</evidence>
<dbReference type="InterPro" id="IPR020992">
    <property type="entry name" value="Tail_Prtase_C"/>
</dbReference>
<protein>
    <submittedName>
        <fullName evidence="10">C-terminal processing peptidase-1. Serine peptidase. MEROPS family S41A</fullName>
    </submittedName>
</protein>
<feature type="region of interest" description="Disordered" evidence="7">
    <location>
        <begin position="184"/>
        <end position="206"/>
    </location>
</feature>
<keyword evidence="2 5" id="KW-0645">Protease</keyword>
<dbReference type="OrthoDB" id="9812068at2"/>
<feature type="signal peptide" evidence="8">
    <location>
        <begin position="1"/>
        <end position="28"/>
    </location>
</feature>
<dbReference type="SMART" id="SM00245">
    <property type="entry name" value="TSPc"/>
    <property type="match status" value="1"/>
</dbReference>
<feature type="coiled-coil region" evidence="6">
    <location>
        <begin position="619"/>
        <end position="661"/>
    </location>
</feature>
<dbReference type="InterPro" id="IPR005151">
    <property type="entry name" value="Tail-specific_protease"/>
</dbReference>
<dbReference type="CDD" id="cd07560">
    <property type="entry name" value="Peptidase_S41_CPP"/>
    <property type="match status" value="1"/>
</dbReference>
<dbReference type="CDD" id="cd06782">
    <property type="entry name" value="cpPDZ_CPP-like"/>
    <property type="match status" value="1"/>
</dbReference>
<dbReference type="InterPro" id="IPR001478">
    <property type="entry name" value="PDZ"/>
</dbReference>
<dbReference type="Gene3D" id="3.30.750.44">
    <property type="match status" value="1"/>
</dbReference>
<dbReference type="GO" id="GO:0008236">
    <property type="term" value="F:serine-type peptidase activity"/>
    <property type="evidence" value="ECO:0007669"/>
    <property type="project" value="UniProtKB-KW"/>
</dbReference>
<dbReference type="InterPro" id="IPR004447">
    <property type="entry name" value="Peptidase_S41A"/>
</dbReference>
<keyword evidence="6" id="KW-0175">Coiled coil</keyword>
<evidence type="ECO:0000256" key="4">
    <source>
        <dbReference type="ARBA" id="ARBA00022825"/>
    </source>
</evidence>
<keyword evidence="8" id="KW-0732">Signal</keyword>
<dbReference type="InterPro" id="IPR040573">
    <property type="entry name" value="TSP_N"/>
</dbReference>
<proteinExistence type="inferred from homology"/>
<evidence type="ECO:0000313" key="10">
    <source>
        <dbReference type="EMBL" id="SDD74966.1"/>
    </source>
</evidence>
<evidence type="ECO:0000256" key="7">
    <source>
        <dbReference type="SAM" id="MobiDB-lite"/>
    </source>
</evidence>
<dbReference type="EMBL" id="FNAQ01000001">
    <property type="protein sequence ID" value="SDD74966.1"/>
    <property type="molecule type" value="Genomic_DNA"/>
</dbReference>
<feature type="domain" description="PDZ" evidence="9">
    <location>
        <begin position="259"/>
        <end position="329"/>
    </location>
</feature>
<dbReference type="STRING" id="57664.SAMN05661003_101192"/>
<dbReference type="InterPro" id="IPR036034">
    <property type="entry name" value="PDZ_sf"/>
</dbReference>
<dbReference type="SUPFAM" id="SSF52096">
    <property type="entry name" value="ClpP/crotonase"/>
    <property type="match status" value="1"/>
</dbReference>
<evidence type="ECO:0000256" key="8">
    <source>
        <dbReference type="SAM" id="SignalP"/>
    </source>
</evidence>
<name>A0A1G6XCF1_9BACT</name>
<dbReference type="NCBIfam" id="TIGR00225">
    <property type="entry name" value="prc"/>
    <property type="match status" value="1"/>
</dbReference>
<dbReference type="InterPro" id="IPR029045">
    <property type="entry name" value="ClpP/crotonase-like_dom_sf"/>
</dbReference>
<feature type="chain" id="PRO_5017223605" evidence="8">
    <location>
        <begin position="29"/>
        <end position="705"/>
    </location>
</feature>
<keyword evidence="11" id="KW-1185">Reference proteome</keyword>
<comment type="similarity">
    <text evidence="1 5">Belongs to the peptidase S41A family.</text>
</comment>
<feature type="compositionally biased region" description="Basic and acidic residues" evidence="7">
    <location>
        <begin position="184"/>
        <end position="194"/>
    </location>
</feature>
<keyword evidence="3 5" id="KW-0378">Hydrolase</keyword>
<evidence type="ECO:0000256" key="3">
    <source>
        <dbReference type="ARBA" id="ARBA00022801"/>
    </source>
</evidence>
<dbReference type="RefSeq" id="WP_092075343.1">
    <property type="nucleotide sequence ID" value="NZ_CALFZY010000006.1"/>
</dbReference>
<dbReference type="FunFam" id="3.90.226.10:FF:000090">
    <property type="entry name" value="Tail-specific protease"/>
    <property type="match status" value="1"/>
</dbReference>
<dbReference type="GO" id="GO:0004175">
    <property type="term" value="F:endopeptidase activity"/>
    <property type="evidence" value="ECO:0007669"/>
    <property type="project" value="TreeGrafter"/>
</dbReference>
<dbReference type="GO" id="GO:0006508">
    <property type="term" value="P:proteolysis"/>
    <property type="evidence" value="ECO:0007669"/>
    <property type="project" value="UniProtKB-KW"/>
</dbReference>
<dbReference type="GO" id="GO:0007165">
    <property type="term" value="P:signal transduction"/>
    <property type="evidence" value="ECO:0007669"/>
    <property type="project" value="TreeGrafter"/>
</dbReference>
<dbReference type="Pfam" id="PF11818">
    <property type="entry name" value="DUF3340"/>
    <property type="match status" value="1"/>
</dbReference>
<dbReference type="Gene3D" id="2.30.42.10">
    <property type="match status" value="1"/>
</dbReference>
<dbReference type="AlphaFoldDB" id="A0A1G6XCF1"/>
<evidence type="ECO:0000256" key="2">
    <source>
        <dbReference type="ARBA" id="ARBA00022670"/>
    </source>
</evidence>
<dbReference type="PANTHER" id="PTHR32060:SF22">
    <property type="entry name" value="CARBOXYL-TERMINAL-PROCESSING PEPTIDASE 3, CHLOROPLASTIC"/>
    <property type="match status" value="1"/>
</dbReference>
<dbReference type="SUPFAM" id="SSF50156">
    <property type="entry name" value="PDZ domain-like"/>
    <property type="match status" value="1"/>
</dbReference>
<gene>
    <name evidence="10" type="ORF">SAMN05661003_101192</name>
</gene>
<dbReference type="Pfam" id="PF17804">
    <property type="entry name" value="TSP_NTD"/>
    <property type="match status" value="1"/>
</dbReference>
<accession>A0A1G6XCF1</accession>
<evidence type="ECO:0000256" key="1">
    <source>
        <dbReference type="ARBA" id="ARBA00009179"/>
    </source>
</evidence>
<dbReference type="PANTHER" id="PTHR32060">
    <property type="entry name" value="TAIL-SPECIFIC PROTEASE"/>
    <property type="match status" value="1"/>
</dbReference>
<dbReference type="SMART" id="SM00228">
    <property type="entry name" value="PDZ"/>
    <property type="match status" value="1"/>
</dbReference>
<reference evidence="11" key="1">
    <citation type="submission" date="2016-10" db="EMBL/GenBank/DDBJ databases">
        <authorList>
            <person name="Varghese N."/>
            <person name="Submissions S."/>
        </authorList>
    </citation>
    <scope>NUCLEOTIDE SEQUENCE [LARGE SCALE GENOMIC DNA]</scope>
    <source>
        <strain evidence="11">DSM 8987</strain>
    </source>
</reference>
<evidence type="ECO:0000256" key="6">
    <source>
        <dbReference type="SAM" id="Coils"/>
    </source>
</evidence>
<evidence type="ECO:0000259" key="9">
    <source>
        <dbReference type="PROSITE" id="PS50106"/>
    </source>
</evidence>
<dbReference type="Pfam" id="PF03572">
    <property type="entry name" value="Peptidase_S41"/>
    <property type="match status" value="1"/>
</dbReference>
<dbReference type="Proteomes" id="UP000243205">
    <property type="component" value="Unassembled WGS sequence"/>
</dbReference>
<organism evidence="10 11">
    <name type="scientific">Desulfuromonas thiophila</name>
    <dbReference type="NCBI Taxonomy" id="57664"/>
    <lineage>
        <taxon>Bacteria</taxon>
        <taxon>Pseudomonadati</taxon>
        <taxon>Thermodesulfobacteriota</taxon>
        <taxon>Desulfuromonadia</taxon>
        <taxon>Desulfuromonadales</taxon>
        <taxon>Desulfuromonadaceae</taxon>
        <taxon>Desulfuromonas</taxon>
    </lineage>
</organism>
<dbReference type="PROSITE" id="PS50106">
    <property type="entry name" value="PDZ"/>
    <property type="match status" value="1"/>
</dbReference>